<evidence type="ECO:0000313" key="1">
    <source>
        <dbReference type="EMBL" id="AUX76306.1"/>
    </source>
</evidence>
<sequence length="149" mass="16995">MRTLEEEIESLIAVDLAVLKPHQKRAFAGLDQYRRPVEIRGVPEVAATIANSFGAFAIFDIETVLRHPAITPLVAQALYSIPVELRRAACDRDRLKAERARNEMARIISAVLLQRYHFERLKHVGTSCHDNWNLAFEEQFSSRRGKQGQ</sequence>
<evidence type="ECO:0000313" key="2">
    <source>
        <dbReference type="Proteomes" id="UP000239340"/>
    </source>
</evidence>
<organism evidence="1 2">
    <name type="scientific">Rhizobium fredii</name>
    <name type="common">Sinorhizobium fredii</name>
    <dbReference type="NCBI Taxonomy" id="380"/>
    <lineage>
        <taxon>Bacteria</taxon>
        <taxon>Pseudomonadati</taxon>
        <taxon>Pseudomonadota</taxon>
        <taxon>Alphaproteobacteria</taxon>
        <taxon>Hyphomicrobiales</taxon>
        <taxon>Rhizobiaceae</taxon>
        <taxon>Sinorhizobium/Ensifer group</taxon>
        <taxon>Sinorhizobium</taxon>
    </lineage>
</organism>
<reference evidence="1 2" key="1">
    <citation type="submission" date="2017-10" db="EMBL/GenBank/DDBJ databases">
        <title>Analysis of the genome sequences of Rhizobium populations associated to common bean (phaseolus vulgaris).</title>
        <authorList>
            <person name="Bustos P."/>
            <person name="Santamaria R.I."/>
            <person name="Miranda-Sanchez F."/>
            <person name="Perez-Carrascal O."/>
            <person name="Juarez S."/>
            <person name="Lozano L."/>
            <person name="Martinez-Flores I."/>
            <person name="Vinuesa P."/>
            <person name="Martinez-Romero E."/>
            <person name="Cevallos M.A."/>
            <person name="Romero D."/>
            <person name="Davila G."/>
            <person name="Gonzalez V."/>
        </authorList>
    </citation>
    <scope>NUCLEOTIDE SEQUENCE [LARGE SCALE GENOMIC DNA]</scope>
    <source>
        <strain evidence="1 2">NXT3</strain>
    </source>
</reference>
<dbReference type="EMBL" id="CP024307">
    <property type="protein sequence ID" value="AUX76306.1"/>
    <property type="molecule type" value="Genomic_DNA"/>
</dbReference>
<dbReference type="Proteomes" id="UP000239340">
    <property type="component" value="Chromosome"/>
</dbReference>
<gene>
    <name evidence="1" type="ORF">NXT3_CH01734</name>
</gene>
<proteinExistence type="predicted"/>
<dbReference type="RefSeq" id="WP_104839158.1">
    <property type="nucleotide sequence ID" value="NZ_CP024307.1"/>
</dbReference>
<protein>
    <submittedName>
        <fullName evidence="1">Uncharacterized protein</fullName>
    </submittedName>
</protein>
<name>A0A2L0H488_RHIFR</name>
<accession>A0A2L0H488</accession>
<dbReference type="AlphaFoldDB" id="A0A2L0H488"/>